<name>A0ABZ0W5B6_9BACT</name>
<dbReference type="Pfam" id="PF16344">
    <property type="entry name" value="FecR_C"/>
    <property type="match status" value="2"/>
</dbReference>
<dbReference type="InterPro" id="IPR032508">
    <property type="entry name" value="FecR_C"/>
</dbReference>
<evidence type="ECO:0000259" key="3">
    <source>
        <dbReference type="Pfam" id="PF16344"/>
    </source>
</evidence>
<organism evidence="4 5">
    <name type="scientific">Niabella yanshanensis</name>
    <dbReference type="NCBI Taxonomy" id="577386"/>
    <lineage>
        <taxon>Bacteria</taxon>
        <taxon>Pseudomonadati</taxon>
        <taxon>Bacteroidota</taxon>
        <taxon>Chitinophagia</taxon>
        <taxon>Chitinophagales</taxon>
        <taxon>Chitinophagaceae</taxon>
        <taxon>Niabella</taxon>
    </lineage>
</organism>
<protein>
    <submittedName>
        <fullName evidence="4">FecR family protein</fullName>
    </submittedName>
</protein>
<dbReference type="Pfam" id="PF04773">
    <property type="entry name" value="FecR"/>
    <property type="match status" value="1"/>
</dbReference>
<accession>A0ABZ0W5B6</accession>
<feature type="transmembrane region" description="Helical" evidence="1">
    <location>
        <begin position="66"/>
        <end position="84"/>
    </location>
</feature>
<dbReference type="Gene3D" id="2.60.120.1440">
    <property type="match status" value="1"/>
</dbReference>
<feature type="domain" description="Protein FecR C-terminal" evidence="3">
    <location>
        <begin position="393"/>
        <end position="461"/>
    </location>
</feature>
<dbReference type="Proteomes" id="UP001325680">
    <property type="component" value="Chromosome"/>
</dbReference>
<dbReference type="InterPro" id="IPR012373">
    <property type="entry name" value="Ferrdict_sens_TM"/>
</dbReference>
<evidence type="ECO:0000313" key="4">
    <source>
        <dbReference type="EMBL" id="WQD37739.1"/>
    </source>
</evidence>
<dbReference type="Gene3D" id="3.55.50.30">
    <property type="match status" value="2"/>
</dbReference>
<dbReference type="PANTHER" id="PTHR30273">
    <property type="entry name" value="PERIPLASMIC SIGNAL SENSOR AND SIGMA FACTOR ACTIVATOR FECR-RELATED"/>
    <property type="match status" value="1"/>
</dbReference>
<dbReference type="InterPro" id="IPR006860">
    <property type="entry name" value="FecR"/>
</dbReference>
<proteinExistence type="predicted"/>
<sequence>MRNECSAEEAELVMRYLQEEPSLLDEMAGQHEWDKVPEHRLINPDVDNAMRRKVKAETSVTPVRRIMAIVAAACLAGIILLGYFMRLNNHEKRPVAVAGDKLEELVNTTSAIQKYLLSDGSVVDLYPGAAINFEKEFKSNRHIYLKGKAGFDVMKNKQKPFVVYASDITTTALGTYFTVSELDNRTVEVQLFEGKVAVKSVSPDIKMDDVYLTPGNQCRINLQTSVVSVTLIPVLKSTQPTLPITPTLKPEITVKEKAVPTMDFVKAPVSEVFSQLEQIYGVAIDYNDTGIEGAYFTGLFKPGSSINTVLDIVCAMNGLSWQRINDTIRVEKSKAGETVEVDAKRQLTRSTLTQIAKNDNSILLPQARDIEVTAMAPEIIKPTTYYVQEDGTILFNKTRLADALEILQKIKSSKIYFFNNEIEHVYITGSVDHNSSLEQALTAICAMNGLRLDIEKEQFIIRRN</sequence>
<feature type="domain" description="FecR protein" evidence="2">
    <location>
        <begin position="108"/>
        <end position="196"/>
    </location>
</feature>
<gene>
    <name evidence="4" type="ORF">U0035_18875</name>
</gene>
<feature type="domain" description="Protein FecR C-terminal" evidence="3">
    <location>
        <begin position="263"/>
        <end position="329"/>
    </location>
</feature>
<evidence type="ECO:0000256" key="1">
    <source>
        <dbReference type="SAM" id="Phobius"/>
    </source>
</evidence>
<dbReference type="RefSeq" id="WP_162817910.1">
    <property type="nucleotide sequence ID" value="NZ_CP139960.1"/>
</dbReference>
<evidence type="ECO:0000313" key="5">
    <source>
        <dbReference type="Proteomes" id="UP001325680"/>
    </source>
</evidence>
<evidence type="ECO:0000259" key="2">
    <source>
        <dbReference type="Pfam" id="PF04773"/>
    </source>
</evidence>
<keyword evidence="1" id="KW-0812">Transmembrane</keyword>
<keyword evidence="5" id="KW-1185">Reference proteome</keyword>
<keyword evidence="1" id="KW-1133">Transmembrane helix</keyword>
<dbReference type="EMBL" id="CP139960">
    <property type="protein sequence ID" value="WQD37739.1"/>
    <property type="molecule type" value="Genomic_DNA"/>
</dbReference>
<dbReference type="PANTHER" id="PTHR30273:SF2">
    <property type="entry name" value="PROTEIN FECR"/>
    <property type="match status" value="1"/>
</dbReference>
<keyword evidence="1" id="KW-0472">Membrane</keyword>
<reference evidence="4 5" key="1">
    <citation type="submission" date="2023-12" db="EMBL/GenBank/DDBJ databases">
        <title>Genome sequencing and assembly of bacterial species from a model synthetic community.</title>
        <authorList>
            <person name="Hogle S.L."/>
        </authorList>
    </citation>
    <scope>NUCLEOTIDE SEQUENCE [LARGE SCALE GENOMIC DNA]</scope>
    <source>
        <strain evidence="4 5">HAMBI_3031</strain>
    </source>
</reference>